<feature type="transmembrane region" description="Helical" evidence="2">
    <location>
        <begin position="157"/>
        <end position="175"/>
    </location>
</feature>
<dbReference type="InParanoid" id="A0A0M8K761"/>
<evidence type="ECO:0000259" key="3">
    <source>
        <dbReference type="Pfam" id="PF00892"/>
    </source>
</evidence>
<dbReference type="RefSeq" id="WP_054492099.1">
    <property type="nucleotide sequence ID" value="NZ_BBZA01000035.1"/>
</dbReference>
<sequence>MQTLSPQRHPPFPPILALLVGVVAVSTGAIFIRLADEAPALVIAAYRVGLAVLILLPIAWWRARDELRRLAWQDIRLALLAGVFLAIHFITWVSSLDYTTVASSVVLVNTNPLWVALLTPFISHDRLSRRAIFGIVVSVIGGVIVGMGDFAVGGKALWGDILAILGSISAALYILMGRRLRQHLSLLVYVTLCYGMAAVLLWALVLILGYPITGYQPATYGWFLAMALVPQLIGHSAYNWALEWFSAGVIAVSLLGEPIGSTLLAYFILGEAVTIPKIIGGAFILGGIYIVTRAEPEELVEDIAHAQGVD</sequence>
<dbReference type="SUPFAM" id="SSF103481">
    <property type="entry name" value="Multidrug resistance efflux transporter EmrE"/>
    <property type="match status" value="2"/>
</dbReference>
<accession>A0A0M8K761</accession>
<evidence type="ECO:0000256" key="1">
    <source>
        <dbReference type="ARBA" id="ARBA00007362"/>
    </source>
</evidence>
<evidence type="ECO:0000313" key="5">
    <source>
        <dbReference type="EMBL" id="KPL87815.1"/>
    </source>
</evidence>
<evidence type="ECO:0000313" key="7">
    <source>
        <dbReference type="Proteomes" id="UP000050502"/>
    </source>
</evidence>
<dbReference type="InterPro" id="IPR000620">
    <property type="entry name" value="EamA_dom"/>
</dbReference>
<feature type="transmembrane region" description="Helical" evidence="2">
    <location>
        <begin position="75"/>
        <end position="95"/>
    </location>
</feature>
<feature type="transmembrane region" description="Helical" evidence="2">
    <location>
        <begin position="101"/>
        <end position="119"/>
    </location>
</feature>
<feature type="transmembrane region" description="Helical" evidence="2">
    <location>
        <begin position="220"/>
        <end position="238"/>
    </location>
</feature>
<dbReference type="OrthoDB" id="9790852at2"/>
<dbReference type="STRING" id="872965.SE16_09645"/>
<feature type="domain" description="EamA" evidence="3">
    <location>
        <begin position="157"/>
        <end position="292"/>
    </location>
</feature>
<dbReference type="EMBL" id="BBZA01000035">
    <property type="protein sequence ID" value="GAP62181.1"/>
    <property type="molecule type" value="Genomic_DNA"/>
</dbReference>
<dbReference type="EMBL" id="LGKN01000005">
    <property type="protein sequence ID" value="KPL87815.1"/>
    <property type="molecule type" value="Genomic_DNA"/>
</dbReference>
<evidence type="ECO:0000313" key="6">
    <source>
        <dbReference type="Proteomes" id="UP000037784"/>
    </source>
</evidence>
<reference evidence="5 7" key="2">
    <citation type="submission" date="2015-07" db="EMBL/GenBank/DDBJ databases">
        <title>Whole genome sequence of Ardenticatena maritima DSM 23922.</title>
        <authorList>
            <person name="Hemp J."/>
            <person name="Ward L.M."/>
            <person name="Pace L.A."/>
            <person name="Fischer W.W."/>
        </authorList>
    </citation>
    <scope>NUCLEOTIDE SEQUENCE [LARGE SCALE GENOMIC DNA]</scope>
    <source>
        <strain evidence="5 7">110S</strain>
    </source>
</reference>
<comment type="similarity">
    <text evidence="1">Belongs to the EamA transporter family.</text>
</comment>
<dbReference type="InterPro" id="IPR037185">
    <property type="entry name" value="EmrE-like"/>
</dbReference>
<keyword evidence="2" id="KW-1133">Transmembrane helix</keyword>
<dbReference type="Proteomes" id="UP000050502">
    <property type="component" value="Unassembled WGS sequence"/>
</dbReference>
<dbReference type="Proteomes" id="UP000037784">
    <property type="component" value="Unassembled WGS sequence"/>
</dbReference>
<dbReference type="AlphaFoldDB" id="A0A0M8K761"/>
<feature type="transmembrane region" description="Helical" evidence="2">
    <location>
        <begin position="275"/>
        <end position="292"/>
    </location>
</feature>
<reference evidence="4 6" key="1">
    <citation type="journal article" date="2015" name="Genome Announc.">
        <title>Draft Genome Sequence of a Heterotrophic Facultative Anaerobic Thermophilic Bacterium, Ardenticatena maritima Strain 110ST.</title>
        <authorList>
            <person name="Kawaichi S."/>
            <person name="Yoshida T."/>
            <person name="Sako Y."/>
            <person name="Nakamura R."/>
        </authorList>
    </citation>
    <scope>NUCLEOTIDE SEQUENCE [LARGE SCALE GENOMIC DNA]</scope>
    <source>
        <strain evidence="4 6">110S</strain>
    </source>
</reference>
<protein>
    <submittedName>
        <fullName evidence="5">Membrane protein</fullName>
    </submittedName>
</protein>
<dbReference type="Pfam" id="PF00892">
    <property type="entry name" value="EamA"/>
    <property type="match status" value="2"/>
</dbReference>
<dbReference type="PANTHER" id="PTHR22911:SF76">
    <property type="entry name" value="EAMA DOMAIN-CONTAINING PROTEIN"/>
    <property type="match status" value="1"/>
</dbReference>
<gene>
    <name evidence="4" type="ORF">ARMA_0604</name>
    <name evidence="5" type="ORF">SE16_09645</name>
</gene>
<feature type="transmembrane region" description="Helical" evidence="2">
    <location>
        <begin position="131"/>
        <end position="151"/>
    </location>
</feature>
<proteinExistence type="inferred from homology"/>
<dbReference type="GO" id="GO:0016020">
    <property type="term" value="C:membrane"/>
    <property type="evidence" value="ECO:0007669"/>
    <property type="project" value="InterPro"/>
</dbReference>
<comment type="caution">
    <text evidence="4">The sequence shown here is derived from an EMBL/GenBank/DDBJ whole genome shotgun (WGS) entry which is preliminary data.</text>
</comment>
<feature type="transmembrane region" description="Helical" evidence="2">
    <location>
        <begin position="245"/>
        <end position="269"/>
    </location>
</feature>
<name>A0A0M8K761_9CHLR</name>
<feature type="transmembrane region" description="Helical" evidence="2">
    <location>
        <begin position="12"/>
        <end position="34"/>
    </location>
</feature>
<feature type="transmembrane region" description="Helical" evidence="2">
    <location>
        <begin position="187"/>
        <end position="208"/>
    </location>
</feature>
<keyword evidence="2" id="KW-0472">Membrane</keyword>
<evidence type="ECO:0000256" key="2">
    <source>
        <dbReference type="SAM" id="Phobius"/>
    </source>
</evidence>
<feature type="transmembrane region" description="Helical" evidence="2">
    <location>
        <begin position="40"/>
        <end position="63"/>
    </location>
</feature>
<evidence type="ECO:0000313" key="4">
    <source>
        <dbReference type="EMBL" id="GAP62181.1"/>
    </source>
</evidence>
<keyword evidence="2" id="KW-0812">Transmembrane</keyword>
<organism evidence="4 6">
    <name type="scientific">Ardenticatena maritima</name>
    <dbReference type="NCBI Taxonomy" id="872965"/>
    <lineage>
        <taxon>Bacteria</taxon>
        <taxon>Bacillati</taxon>
        <taxon>Chloroflexota</taxon>
        <taxon>Ardenticatenia</taxon>
        <taxon>Ardenticatenales</taxon>
        <taxon>Ardenticatenaceae</taxon>
        <taxon>Ardenticatena</taxon>
    </lineage>
</organism>
<dbReference type="PANTHER" id="PTHR22911">
    <property type="entry name" value="ACYL-MALONYL CONDENSING ENZYME-RELATED"/>
    <property type="match status" value="1"/>
</dbReference>
<keyword evidence="6" id="KW-1185">Reference proteome</keyword>
<reference evidence="6" key="3">
    <citation type="submission" date="2015-08" db="EMBL/GenBank/DDBJ databases">
        <title>Draft Genome Sequence of a Heterotrophic Facultative Anaerobic Bacterium Ardenticatena maritima Strain 110S.</title>
        <authorList>
            <person name="Kawaichi S."/>
            <person name="Yoshida T."/>
            <person name="Sako Y."/>
            <person name="Nakamura R."/>
        </authorList>
    </citation>
    <scope>NUCLEOTIDE SEQUENCE [LARGE SCALE GENOMIC DNA]</scope>
    <source>
        <strain evidence="6">110S</strain>
    </source>
</reference>
<feature type="domain" description="EamA" evidence="3">
    <location>
        <begin position="15"/>
        <end position="145"/>
    </location>
</feature>